<name>A0A9N8F1F8_9STRA</name>
<dbReference type="Gene3D" id="3.30.9.10">
    <property type="entry name" value="D-Amino Acid Oxidase, subunit A, domain 2"/>
    <property type="match status" value="1"/>
</dbReference>
<dbReference type="Gene3D" id="3.50.50.60">
    <property type="entry name" value="FAD/NAD(P)-binding domain"/>
    <property type="match status" value="2"/>
</dbReference>
<evidence type="ECO:0000313" key="3">
    <source>
        <dbReference type="Proteomes" id="UP001153069"/>
    </source>
</evidence>
<protein>
    <submittedName>
        <fullName evidence="2">FAD dependent oxidoreductase</fullName>
    </submittedName>
</protein>
<dbReference type="PANTHER" id="PTHR13847:SF150">
    <property type="entry name" value="OXIDOREDUCTASE TDA3-RELATED"/>
    <property type="match status" value="1"/>
</dbReference>
<dbReference type="OrthoDB" id="498204at2759"/>
<keyword evidence="3" id="KW-1185">Reference proteome</keyword>
<dbReference type="SUPFAM" id="SSF51905">
    <property type="entry name" value="FAD/NAD(P)-binding domain"/>
    <property type="match status" value="1"/>
</dbReference>
<gene>
    <name evidence="2" type="ORF">SEMRO_2517_G330030.1</name>
</gene>
<dbReference type="Pfam" id="PF01266">
    <property type="entry name" value="DAO"/>
    <property type="match status" value="2"/>
</dbReference>
<dbReference type="GO" id="GO:0005737">
    <property type="term" value="C:cytoplasm"/>
    <property type="evidence" value="ECO:0007669"/>
    <property type="project" value="TreeGrafter"/>
</dbReference>
<dbReference type="EMBL" id="CAICTM010002515">
    <property type="protein sequence ID" value="CAB9529486.1"/>
    <property type="molecule type" value="Genomic_DNA"/>
</dbReference>
<comment type="caution">
    <text evidence="2">The sequence shown here is derived from an EMBL/GenBank/DDBJ whole genome shotgun (WGS) entry which is preliminary data.</text>
</comment>
<proteinExistence type="predicted"/>
<feature type="domain" description="FAD dependent oxidoreductase" evidence="1">
    <location>
        <begin position="2"/>
        <end position="83"/>
    </location>
</feature>
<dbReference type="InterPro" id="IPR036188">
    <property type="entry name" value="FAD/NAD-bd_sf"/>
</dbReference>
<sequence length="363" mass="39568">MVVVVGAGITGAATAYYLSRAGVSPVTVIDSVGIATCSKAAAFLSESWGDRTKTEKLHRTSFRLHLDLAEELGLKSFRQIPTYHKTDLECDDENLWSSHAKEGRHALVDPKELVSALMDAAQERGTSMEIQTLSGLEMEGSTATGICFQDGGKRDLDEEEAIVLCIGPWASRLEDWIGTPMPIDGVLSTSLVWQDLCLWDDPKAMFCEEDMNGCHLEMFQRVDKSIYVSGLGNSKPLKASYFRGKDRPFPGEEVPSRCDAALRSLQAFSAINRPPDDIRACVRPQSPDGVPVVGKMGGSSNVYVASGGGQWGITWGPLLGLMVTNMICEKDPPLSPMSAYSPARFDTLVQRTIMNGRSKEAWP</sequence>
<evidence type="ECO:0000259" key="1">
    <source>
        <dbReference type="Pfam" id="PF01266"/>
    </source>
</evidence>
<dbReference type="Proteomes" id="UP001153069">
    <property type="component" value="Unassembled WGS sequence"/>
</dbReference>
<dbReference type="InterPro" id="IPR006076">
    <property type="entry name" value="FAD-dep_OxRdtase"/>
</dbReference>
<reference evidence="2" key="1">
    <citation type="submission" date="2020-06" db="EMBL/GenBank/DDBJ databases">
        <authorList>
            <consortium name="Plant Systems Biology data submission"/>
        </authorList>
    </citation>
    <scope>NUCLEOTIDE SEQUENCE</scope>
    <source>
        <strain evidence="2">D6</strain>
    </source>
</reference>
<feature type="domain" description="FAD dependent oxidoreductase" evidence="1">
    <location>
        <begin position="106"/>
        <end position="325"/>
    </location>
</feature>
<dbReference type="PANTHER" id="PTHR13847">
    <property type="entry name" value="SARCOSINE DEHYDROGENASE-RELATED"/>
    <property type="match status" value="1"/>
</dbReference>
<evidence type="ECO:0000313" key="2">
    <source>
        <dbReference type="EMBL" id="CAB9529486.1"/>
    </source>
</evidence>
<accession>A0A9N8F1F8</accession>
<organism evidence="2 3">
    <name type="scientific">Seminavis robusta</name>
    <dbReference type="NCBI Taxonomy" id="568900"/>
    <lineage>
        <taxon>Eukaryota</taxon>
        <taxon>Sar</taxon>
        <taxon>Stramenopiles</taxon>
        <taxon>Ochrophyta</taxon>
        <taxon>Bacillariophyta</taxon>
        <taxon>Bacillariophyceae</taxon>
        <taxon>Bacillariophycidae</taxon>
        <taxon>Naviculales</taxon>
        <taxon>Naviculaceae</taxon>
        <taxon>Seminavis</taxon>
    </lineage>
</organism>
<dbReference type="AlphaFoldDB" id="A0A9N8F1F8"/>